<dbReference type="InterPro" id="IPR016181">
    <property type="entry name" value="Acyl_CoA_acyltransferase"/>
</dbReference>
<dbReference type="EMBL" id="JACHKA010000001">
    <property type="protein sequence ID" value="MBB5986192.1"/>
    <property type="molecule type" value="Genomic_DNA"/>
</dbReference>
<evidence type="ECO:0000313" key="5">
    <source>
        <dbReference type="Proteomes" id="UP001138540"/>
    </source>
</evidence>
<keyword evidence="1" id="KW-0808">Transferase</keyword>
<feature type="domain" description="N-acetyltransferase" evidence="3">
    <location>
        <begin position="126"/>
        <end position="256"/>
    </location>
</feature>
<dbReference type="RefSeq" id="WP_184153463.1">
    <property type="nucleotide sequence ID" value="NZ_JACHKA010000001.1"/>
</dbReference>
<dbReference type="Proteomes" id="UP001138540">
    <property type="component" value="Unassembled WGS sequence"/>
</dbReference>
<reference evidence="4 5" key="1">
    <citation type="submission" date="2020-08" db="EMBL/GenBank/DDBJ databases">
        <title>Exploring microbial biodiversity for novel pathways involved in the catabolism of aromatic compounds derived from lignin.</title>
        <authorList>
            <person name="Elkins J."/>
        </authorList>
    </citation>
    <scope>NUCLEOTIDE SEQUENCE [LARGE SCALE GENOMIC DNA]</scope>
    <source>
        <strain evidence="4 5">B1D3A</strain>
    </source>
</reference>
<dbReference type="InterPro" id="IPR000182">
    <property type="entry name" value="GNAT_dom"/>
</dbReference>
<dbReference type="PANTHER" id="PTHR43877">
    <property type="entry name" value="AMINOALKYLPHOSPHONATE N-ACETYLTRANSFERASE-RELATED-RELATED"/>
    <property type="match status" value="1"/>
</dbReference>
<name>A0ABR6NFY5_9SPHN</name>
<dbReference type="InterPro" id="IPR050832">
    <property type="entry name" value="Bact_Acetyltransf"/>
</dbReference>
<dbReference type="Gene3D" id="3.40.630.30">
    <property type="match status" value="1"/>
</dbReference>
<evidence type="ECO:0000256" key="2">
    <source>
        <dbReference type="ARBA" id="ARBA00023315"/>
    </source>
</evidence>
<dbReference type="SUPFAM" id="SSF55729">
    <property type="entry name" value="Acyl-CoA N-acyltransferases (Nat)"/>
    <property type="match status" value="1"/>
</dbReference>
<comment type="caution">
    <text evidence="4">The sequence shown here is derived from an EMBL/GenBank/DDBJ whole genome shotgun (WGS) entry which is preliminary data.</text>
</comment>
<evidence type="ECO:0000259" key="3">
    <source>
        <dbReference type="PROSITE" id="PS51186"/>
    </source>
</evidence>
<evidence type="ECO:0000313" key="4">
    <source>
        <dbReference type="EMBL" id="MBB5986192.1"/>
    </source>
</evidence>
<gene>
    <name evidence="4" type="ORF">HNP60_002166</name>
</gene>
<dbReference type="InterPro" id="IPR056935">
    <property type="entry name" value="Rv0428c-like_C"/>
</dbReference>
<accession>A0ABR6NFY5</accession>
<keyword evidence="2" id="KW-0012">Acyltransferase</keyword>
<organism evidence="4 5">
    <name type="scientific">Sphingobium lignivorans</name>
    <dbReference type="NCBI Taxonomy" id="2735886"/>
    <lineage>
        <taxon>Bacteria</taxon>
        <taxon>Pseudomonadati</taxon>
        <taxon>Pseudomonadota</taxon>
        <taxon>Alphaproteobacteria</taxon>
        <taxon>Sphingomonadales</taxon>
        <taxon>Sphingomonadaceae</taxon>
        <taxon>Sphingobium</taxon>
    </lineage>
</organism>
<protein>
    <submittedName>
        <fullName evidence="4">Ribosomal protein S18 acetylase RimI-like enzyme</fullName>
    </submittedName>
</protein>
<keyword evidence="5" id="KW-1185">Reference proteome</keyword>
<sequence>MAIHDPASDAMCWRVEAACLNAWPSSRQIILDGWLLRASGGPTRRLNSANPLHRDAAASKPLIEAVEAFYQSLGRTPIFRVPDISPPVDALLAERGYAADAHTQTLWADMADLPTQPNEGKETALIPHPDARWLAARDRLSGNDDAARLAYRETVAAILLPCGFAMACQAGDIKAVAYGALQGDLLIVESVVSDPAVRRQGFARQCLLSLFGWARAQGARAAALQVMADNLPALALYRGLGFTRDLYGYHYRIKRG</sequence>
<dbReference type="Pfam" id="PF24553">
    <property type="entry name" value="Rv0428c_C"/>
    <property type="match status" value="1"/>
</dbReference>
<proteinExistence type="predicted"/>
<dbReference type="PROSITE" id="PS51186">
    <property type="entry name" value="GNAT"/>
    <property type="match status" value="1"/>
</dbReference>
<evidence type="ECO:0000256" key="1">
    <source>
        <dbReference type="ARBA" id="ARBA00022679"/>
    </source>
</evidence>